<protein>
    <submittedName>
        <fullName evidence="2">Uncharacterized protein</fullName>
    </submittedName>
</protein>
<name>A0A9N9W207_9HYPO</name>
<evidence type="ECO:0000313" key="3">
    <source>
        <dbReference type="Proteomes" id="UP000775872"/>
    </source>
</evidence>
<keyword evidence="3" id="KW-1185">Reference proteome</keyword>
<evidence type="ECO:0000256" key="1">
    <source>
        <dbReference type="SAM" id="MobiDB-lite"/>
    </source>
</evidence>
<sequence>MNIRNLCRHGTNSFTPFLHKKTSEVDAYDVMSAAEQAEQMCPWPSDSARHNTLAATRKELPFKSSETMEISQGTLTIHCNLRGQTKIGQHRPSTFRLLCCIMMRCHEAVFNGDFSSDPDSRFWEALYVGSLDDSWHVQDCARLKQRFEWILEFIREGRLPMEAQTAKNILKNALACGVLSSSSHPYGYDGNQAKQNYLNPDLCPGWIKSFLAADGSLSQIEKEMKCRMKDIGIHGFCNQYSILIAQLWEESMFSTPSQGAAQSWPTASTHDAIVHSAATNDTTARDSDTSDCSGSPDQDLPPLSQSVEPEGPPLLTPDETPEGATVRWSANEDDFLRKLLKLDIPWPERKRRFQEEFGPLRSTNSLKMRAKRVEKDFVRMQNSWTDHEKNSLRSLIETEESWDNVIRKFEEKFNTKRSRMAMTHVAMREKWDTTRLVSQNPYSEDQDAFIASLRTENVSKERWPTLFLEKFGFSRTKAALQRRAGVLGVNNEIRNKLPWSSEETKFLETLMDSEIDNDEILQRFWREYGQERSQRSIIGKLEHTKNVQKRSTKPRSRVIWSKAEEDFVRAWSGTRKDLTSELNAKFGSNRIRRAVSDKVRALGRGNKNKTNDRAGEDTKDSTMEECVDEEERTGLY</sequence>
<dbReference type="EMBL" id="CABFOC020000003">
    <property type="protein sequence ID" value="CAH0043811.1"/>
    <property type="molecule type" value="Genomic_DNA"/>
</dbReference>
<dbReference type="Proteomes" id="UP000775872">
    <property type="component" value="Unassembled WGS sequence"/>
</dbReference>
<reference evidence="3" key="1">
    <citation type="submission" date="2019-06" db="EMBL/GenBank/DDBJ databases">
        <authorList>
            <person name="Broberg M."/>
        </authorList>
    </citation>
    <scope>NUCLEOTIDE SEQUENCE [LARGE SCALE GENOMIC DNA]</scope>
</reference>
<dbReference type="OrthoDB" id="5106194at2759"/>
<reference evidence="2 3" key="2">
    <citation type="submission" date="2021-10" db="EMBL/GenBank/DDBJ databases">
        <authorList>
            <person name="Piombo E."/>
        </authorList>
    </citation>
    <scope>NUCLEOTIDE SEQUENCE [LARGE SCALE GENOMIC DNA]</scope>
</reference>
<organism evidence="2 3">
    <name type="scientific">Clonostachys solani</name>
    <dbReference type="NCBI Taxonomy" id="160281"/>
    <lineage>
        <taxon>Eukaryota</taxon>
        <taxon>Fungi</taxon>
        <taxon>Dikarya</taxon>
        <taxon>Ascomycota</taxon>
        <taxon>Pezizomycotina</taxon>
        <taxon>Sordariomycetes</taxon>
        <taxon>Hypocreomycetidae</taxon>
        <taxon>Hypocreales</taxon>
        <taxon>Bionectriaceae</taxon>
        <taxon>Clonostachys</taxon>
    </lineage>
</organism>
<dbReference type="AlphaFoldDB" id="A0A9N9W207"/>
<feature type="compositionally biased region" description="Basic and acidic residues" evidence="1">
    <location>
        <begin position="609"/>
        <end position="622"/>
    </location>
</feature>
<feature type="region of interest" description="Disordered" evidence="1">
    <location>
        <begin position="279"/>
        <end position="324"/>
    </location>
</feature>
<evidence type="ECO:0000313" key="2">
    <source>
        <dbReference type="EMBL" id="CAH0043811.1"/>
    </source>
</evidence>
<comment type="caution">
    <text evidence="2">The sequence shown here is derived from an EMBL/GenBank/DDBJ whole genome shotgun (WGS) entry which is preliminary data.</text>
</comment>
<proteinExistence type="predicted"/>
<gene>
    <name evidence="2" type="ORF">CSOL1703_00009680</name>
</gene>
<feature type="compositionally biased region" description="Acidic residues" evidence="1">
    <location>
        <begin position="623"/>
        <end position="636"/>
    </location>
</feature>
<accession>A0A9N9W207</accession>
<feature type="region of interest" description="Disordered" evidence="1">
    <location>
        <begin position="602"/>
        <end position="636"/>
    </location>
</feature>